<gene>
    <name evidence="6" type="ORF">HGA05_02425</name>
</gene>
<feature type="region of interest" description="Disordered" evidence="4">
    <location>
        <begin position="214"/>
        <end position="234"/>
    </location>
</feature>
<evidence type="ECO:0000313" key="7">
    <source>
        <dbReference type="Proteomes" id="UP000563898"/>
    </source>
</evidence>
<feature type="domain" description="Carrier" evidence="5">
    <location>
        <begin position="4083"/>
        <end position="4157"/>
    </location>
</feature>
<evidence type="ECO:0000256" key="1">
    <source>
        <dbReference type="ARBA" id="ARBA00001957"/>
    </source>
</evidence>
<dbReference type="Gene3D" id="3.40.50.12780">
    <property type="entry name" value="N-terminal domain of ligase-like"/>
    <property type="match status" value="5"/>
</dbReference>
<feature type="compositionally biased region" description="Low complexity" evidence="4">
    <location>
        <begin position="4765"/>
        <end position="4774"/>
    </location>
</feature>
<dbReference type="GO" id="GO:0003824">
    <property type="term" value="F:catalytic activity"/>
    <property type="evidence" value="ECO:0007669"/>
    <property type="project" value="InterPro"/>
</dbReference>
<proteinExistence type="predicted"/>
<dbReference type="GO" id="GO:0005737">
    <property type="term" value="C:cytoplasm"/>
    <property type="evidence" value="ECO:0007669"/>
    <property type="project" value="TreeGrafter"/>
</dbReference>
<dbReference type="NCBIfam" id="TIGR01733">
    <property type="entry name" value="AA-adenyl-dom"/>
    <property type="match status" value="5"/>
</dbReference>
<dbReference type="InterPro" id="IPR020845">
    <property type="entry name" value="AMP-binding_CS"/>
</dbReference>
<dbReference type="GO" id="GO:0044550">
    <property type="term" value="P:secondary metabolite biosynthetic process"/>
    <property type="evidence" value="ECO:0007669"/>
    <property type="project" value="TreeGrafter"/>
</dbReference>
<dbReference type="GO" id="GO:0043041">
    <property type="term" value="P:amino acid activation for nonribosomal peptide biosynthetic process"/>
    <property type="evidence" value="ECO:0007669"/>
    <property type="project" value="TreeGrafter"/>
</dbReference>
<dbReference type="PROSITE" id="PS00012">
    <property type="entry name" value="PHOSPHOPANTETHEINE"/>
    <property type="match status" value="2"/>
</dbReference>
<dbReference type="SUPFAM" id="SSF56801">
    <property type="entry name" value="Acetyl-CoA synthetase-like"/>
    <property type="match status" value="5"/>
</dbReference>
<dbReference type="UniPathway" id="UPA00011"/>
<dbReference type="Proteomes" id="UP000563898">
    <property type="component" value="Unassembled WGS sequence"/>
</dbReference>
<feature type="region of interest" description="Disordered" evidence="4">
    <location>
        <begin position="5692"/>
        <end position="5714"/>
    </location>
</feature>
<dbReference type="PROSITE" id="PS50075">
    <property type="entry name" value="CARRIER"/>
    <property type="match status" value="5"/>
</dbReference>
<dbReference type="SUPFAM" id="SSF47336">
    <property type="entry name" value="ACP-like"/>
    <property type="match status" value="6"/>
</dbReference>
<evidence type="ECO:0000313" key="6">
    <source>
        <dbReference type="EMBL" id="NKY00435.1"/>
    </source>
</evidence>
<dbReference type="SUPFAM" id="SSF53474">
    <property type="entry name" value="alpha/beta-Hydrolases"/>
    <property type="match status" value="1"/>
</dbReference>
<dbReference type="PANTHER" id="PTHR45527:SF1">
    <property type="entry name" value="FATTY ACID SYNTHASE"/>
    <property type="match status" value="1"/>
</dbReference>
<organism evidence="6 7">
    <name type="scientific">Gordonia polyisoprenivorans</name>
    <dbReference type="NCBI Taxonomy" id="84595"/>
    <lineage>
        <taxon>Bacteria</taxon>
        <taxon>Bacillati</taxon>
        <taxon>Actinomycetota</taxon>
        <taxon>Actinomycetes</taxon>
        <taxon>Mycobacteriales</taxon>
        <taxon>Gordoniaceae</taxon>
        <taxon>Gordonia</taxon>
    </lineage>
</organism>
<dbReference type="EMBL" id="JAAXPC010000001">
    <property type="protein sequence ID" value="NKY00435.1"/>
    <property type="molecule type" value="Genomic_DNA"/>
</dbReference>
<keyword evidence="2" id="KW-0596">Phosphopantetheine</keyword>
<dbReference type="InterPro" id="IPR045851">
    <property type="entry name" value="AMP-bd_C_sf"/>
</dbReference>
<evidence type="ECO:0000256" key="4">
    <source>
        <dbReference type="SAM" id="MobiDB-lite"/>
    </source>
</evidence>
<comment type="cofactor">
    <cofactor evidence="1">
        <name>pantetheine 4'-phosphate</name>
        <dbReference type="ChEBI" id="CHEBI:47942"/>
    </cofactor>
</comment>
<dbReference type="InterPro" id="IPR010071">
    <property type="entry name" value="AA_adenyl_dom"/>
</dbReference>
<dbReference type="Pfam" id="PF00501">
    <property type="entry name" value="AMP-binding"/>
    <property type="match status" value="5"/>
</dbReference>
<name>A0A846WF56_9ACTN</name>
<dbReference type="SMART" id="SM00823">
    <property type="entry name" value="PKS_PP"/>
    <property type="match status" value="5"/>
</dbReference>
<dbReference type="SUPFAM" id="SSF52777">
    <property type="entry name" value="CoA-dependent acyltransferases"/>
    <property type="match status" value="12"/>
</dbReference>
<dbReference type="GO" id="GO:0008610">
    <property type="term" value="P:lipid biosynthetic process"/>
    <property type="evidence" value="ECO:0007669"/>
    <property type="project" value="UniProtKB-ARBA"/>
</dbReference>
<evidence type="ECO:0000256" key="2">
    <source>
        <dbReference type="ARBA" id="ARBA00022450"/>
    </source>
</evidence>
<dbReference type="Pfam" id="PF00550">
    <property type="entry name" value="PP-binding"/>
    <property type="match status" value="6"/>
</dbReference>
<feature type="region of interest" description="Disordered" evidence="4">
    <location>
        <begin position="4760"/>
        <end position="4816"/>
    </location>
</feature>
<dbReference type="InterPro" id="IPR000873">
    <property type="entry name" value="AMP-dep_synth/lig_dom"/>
</dbReference>
<dbReference type="Pfam" id="PF13193">
    <property type="entry name" value="AMP-binding_C"/>
    <property type="match status" value="3"/>
</dbReference>
<sequence length="6005" mass="633572">MRCGDRAEGTGIAMTEKIQVTELTAAQRFFWLRQQAMPSVPLNMAQVTDIEGPLDRESFLTELAEQGRRARVMQLRFEEGPRGPVCIYDPSLHDHVEYVDVGDRPDPNGAVQDIIDADLHRAVDVTADRLARAVLFRLSDHRHQLYNRAHHLTTDGVATRDNLVCALRRCLSRDPSAPSVPVADLSAAPAADHAYQSSSRRARDADYWREVLAGRDPATSPAHRSGGPASRNHTVAAPIPMATMDAIRTLITAMPTSLPTLIATAAAGYLSRRTGDADGALTLAVAARTTAALRATPLPTINFVPLRAGVGRRAEIHAAVRTTERAMLGALRHQRYRFEDIVTEHGDHTGGPVLNLMLFDREMRFGETTVRFSSVTTGPAEDLAINVFPSGTLAESTDSGTFIVEIEANPRRYDPAEVTAFHDGLLAMLGALADALTAPGSAHVTIDDLPLPARTPEVPGTESPMDTLPDLIAATVARAGNDVAVDGSLLGEPVVTFADLDARTADLARRLSALGARPGTRVVVLMRRSVDQVIAWWAVARSGATIVLIDPTQPTARIDRMLATAAPVLILATSPEHGARTGIPSRPLDDLTDVAPHAGRLPAPLPSDAAYIVFTSGSTGEPKGVVVPHTGPAAIAPDMWARFGAGDGIDVGARWLAVASPMFDMAHFEMLACAALGHTLIPAAGLDDDLGRALLDHRITHLMATPTVLNRIPAHTLPPTVSAIGEALSPALAARITRRPPGGGGARRVFNTYGPAEATLYATAAPITADVHLDRPVPIGRPVPGMAALVLDHRLRPVADGIIGELYLCGPQLAHGYRDRPGLTATRFLACPWRDGARMYRTGDLARRDPTTGDLVFGGRADGQLSVRGVRVEPAEIENAATEVDGVGAAVVVAGHAPDGDLALDVACVATGAAPGGDGLERAVRAHLIATLPSVMWPRRVLMLDQLPTGPTGKIDRDAAARAVAGIALHEPEFVAATSDVECALGEIVADVLRVERVSMAASVIDLGGTSLTMLEIMARLGARVGRPLRIGELTPATTLAEIAARVDTGDLTAATAPVTAPVVTPAQHQIWALNRSDPADHVYHLAVRVEFAPGTGTEPVTADLVTADLVTSALTDLALHHDALRRVFPARPDGTPTVRLLPTQAMVDALPIARDTLSPSMVRAVVAAPFDLTVDPPWRAVLDDSRGAVSMVFVVHHIAVDGWSIPILVRDMLIAVTARTRHRLPEFPGPGDFRGGRPVADSDAGHSYWRDVLAGAPTRLALPEARTVRDGYTEAVHLDRVVDARLSAAATAQAAGAGATLQALVRVAVAAVLAGVVGDDDVVISVPTSGRWSSSDLERVGMFVRTVPVRSRAVASQTVAEALAGSVAALQAGMRHADTAPAQLADVVLAQANTMDGTELGREPVLPGRAVIRSATPIRTGRARTALEFVVDDSGDQLRLALTVAPDRVDPDGAGILLDHVVDTLTRLALADPATLVGSCTPTGRGVAAECPVAGADPIHALLAHVGATPHAIAVTDARTSMTYEQLSTRAFEMAMDLRRVGVRAGDRVALLLGRGAETVVAMVGTLMADAAYVPLDPEHPPARTAELIAATSPAAIVGDGLLIEPGPGLGTAPRRPGIAYIIHTSGSTGRPKGVAVPRTALSAMLGAALDVVDATPADVWSATHSHTFDFSVWEIFGALCSGGRVVIVDRPVSRDPVLLSATLNDCGVSILSQTPTAFARLAAPDGAGSSSSGGSRLPALRCVVFGGEALQAPALHDWAQANPRVRLINMYGITETTVHLTAADVDTTDARSLIGAPFAGVGWSVRDRHLRPVPVGGLGELYVSGAQVADGYLHAPALTASRFVADPDGCGTRMYRTGDVVRLIAPDRLAYLGRSDDQMQVRGHRVEPAEIAAALVEAPGVREARVVIAGGTQPGDEQILAFVIDDDTTDSDVSAQEREALLQRACATRLPGYLMPTRIGVVERWPLTDNGKLDRHALIAGLPAVTGTPAPLTAAQRRVADLVAEIVGQPGPQAAGRATHGDGPELWGPDVNFFSVGGNSLSAARLAARLSGPGTQVTVADILAAPTIRGLTELVAADARTPSVRPRDVLWPAQRALWDAHRGQPDSAAYHLALRVTVRAEVPVVRAALLDLADRHPMLRAVFPDRGDATPEIVVLHADALTGNPPITQSDTVPDAGQVTEIVDAPFDLTTRPAWRAVLADSPAGTGIVLVAHHIAVDGASVPILLDDLHTALTARLCGRSPRWSEQPDELQVSVRDDDTAYWRTVLDGAPEHLALPEPPRRHPATEKPAVVHERRIDADTAAAVNDVVAGAGTTLYSALWVALAATLAAVTDFDDVVAAIPVALPGGPRVGMRATTVPVRWSAVTADHRPVVALPIDEALVHAHRTIADAATHAASAPATLPDVLLDHAAALPDSPGLLITDITPIDVGITRTALEFTVRTVDDGALSVQVTASPARVDAAAVEPMLEYFVAALTALTDSSTRCVAECLPAGVLAQPTSVHPNVSAQSIDPVDAVRAMATRQPDAVAIVASGEVALVDSDDVLTYRDLWCRAEQVAEKLHAAGTRPGTTVVLALRRGSEAVVAALGVLAAGAVFAPVDPDLPPARQRLLYRRIGPGATIREGLEISPAHSGTGPAMPGAAYVIHTSGSTGAPKGVVVDRTAMAAMLGASLSRLGCTGEMVGSWSHALAFDASVWEIFGPLAAGGRVVVFSDDDVRDPARFAAGLTRHRVTHCAQTPSAFARLTDSSALQALAGTADVSLASLRTVILAGEAVDPARLRGWVSAHPEVRLLTMYGPTETTVQVLCGEIDLDDDRPIIGTPLDGAHAEVCDRHGRAVPLGGRGELQLSGPQLALGYLGDPSTTATRFVAGPDGIRRYRTGDRVRLLPDRRIAFLGRVDDQLKIRGFRIEPAEIVAALTAAPDVLDCRVLQDGVASAARLVAAVRVGAAAQAVPSESALISWCAERLPAYAVPSRILVVDEWPLTANGKIDHTELLRKIHSSNGIGRPLTPREEMVAAAIRECLDSGEDQGASAPLDPDTDLVTLGINSLTAARLAARLSLHGSRIGVTEVFAHPTIAGLSQLLSTSPIVDDDAVPDLWEVEDSADPDHPGLTPEQLDLWLRWRADPDQPGYVLAGIVPVPGTDAREIRRRVAELVRRHDCLRTGFPELDGVPYQRLWTDDEVDAYLGALDPLTDVDADEVLAEIARRPIDLTVSLPWRARLVDTPGGYRLVCVIHHISADGETARMLRRELTTGPPTDSARRLDYRQYSRWRQAMVRSHRDRLTGYWSRVFAEPIVPLTVTDMDLAATGSGATHHGRVVFPTELTARIDRCAAAVGSTPFIVVHTAIAVVLTRQAAAAERVMTAGGASECTVGTAVSGRADPRWSTVCGLFARAVPLRTRIEPDDTFATLLRRNTLGVLGAIDHSDLPLAEIAAIADPERERAGRSLVDVVVGEIPPDLSVTGPDTTGLDTTGLGTTGRTQAALDIMLGRDGDRTYLVAACRDSVTDAGRLEALLTAITETLESGTADPALPVRALTRTPVPQSSVETPVISARTRAPQTLAELLDRQPVPDATRPAIIDVTHRFPGYGEVLCHADVERLVRILAWALRDRGLGPGDVVAKHLPRSCFDVVATMALARVGAAFVNLDPADPPRRRERLIERSGARTILTLRADRPPRLPVRIAVVALDDPDLYRSRRVTEFEPRHRTRTLQLDDVAYLAFTSGTTGTPKGVEITHRGLAAWALTTAERLGLDATDRVMHTHTTAFDAHLMGVVPARAAGACIVICPPEVMAGTELATEITRSAVTVLMTTPSVLSTLDPAQVARLRHVVVGGEALPRTLLSRWTSSVSVTNEYGPTETTVAISSATYRQDTAGAVSIGTPVPDIEALVLDSSLQSVPDYTVGELYVAGAALARGYLADTSTTASRFVARPFGDGDRMYRTGDLVHRRGDGSLVIHGRADDQLKIRGVRMEAEEINAALAGLPGVAAAASAVRTNRAGEPLLVSWVIPAPGDRPRPERLREQARTVLPRTMVPAAIAVVDRFPTRPSGKIDHPRLPNPVAAQEPVSGAERAGRIVPANTPVTTSTEQLVAEVLAEVLDCAGAEIGSDTDFFALGGTSLSAARVRSRLSARTSRDLDADVVFRARTVGELARRIDCAADLTGPIPHHAPRPEHLPLAYPQRRMWIHHRFDPEDTTYHIPLVLRIRGSYDPARVVRAYRAVVGAHESLRTVFPDTGRGPEQRLTTDVPDLVVQSVSTAAVRDAIAAEVARPFDLERETAIRARLFVSGDDRDEGETGLGGGYLVLTLHHIAVDGWSMRILLDDLMSAYRTGLPAASAPDYADYTRWQRDILGDPDDPTSRFTRDIDFWTTELGDAGAPVALPGPPGDSGGRVVRDVDAHVITALREQTSALGASVFHAVHGALTATLGRLTGEWDVVVGVPVHGRSAPQWERVVGMFVNTVAVRTRLQPGATVADAVACAREAHLRIADHQEVPYESVVRAVCPNARSTHDPLTSILLVGQDVVPEPDANMPGAGSEASGPNMPGAGAGSGSEAVRAEPVQVVPEREAAGHDLEVIVGDRDGALVLTVVYSARVSDRTASAVADALVDALVGFAGAGRGLVGEETVAGTDTSESVAAAFAEIMAVDRASVRADTDFFDLGGTSLSAARVASLLTRQLGWTVSAKWLFDHPTVGELAARLDRRIAEKANDGEVGVAPDTEQIATEGGDVPLTGPQRRMWMAAELGKPGYHVPVLLPIPGGAGAGSGASGSNFPGAGSEASGPNFPGAGSEASGPNFPGAGSEASGPNFPGAGSEASGPNFPSVLDVRTAVRTLIGRHAALRTVYPMSDDGPRQRVLDTWEPTIDLLDAGAVGEMLATPFDSLATSPPVRVGLIASEEQTVSAVLVVAHHIALDGESAVVLQRELAALLSGPNHPGAGSAASGPNHPGAGSAASGPKHFGGTLAAAPSAARVSGRLLAAESAARDRELAYWQRVLADPPAPLVLDHLPHAEGRIVHTRRALPAELWPQLDGAARSLRVSRFHLVHAALAWALAVQSGTDDVVVATTTSLRRDPDLSDVVGMLVATVVLRTRLDPRMTCAEWVNRVRDDDIAALEHSWVPFDEVMREIGVTGGSVAPSLAEVALTVGADASDHTLLDPATMGDVDESLTPMGDFALRVIVEDGKLLCAHRAQWAAPATVETLMARMETALQLLVDEAGTRMASVDLLLPDEQTLIEASAHGAPYTDPATLGDMFAEPAAHQPDRIAIEDGTTLLSYRHLDDWVAVTAHALRARGIRSGERVAILIERSVRQQVAFRAVTRIGAVPVPVDVAHPPARIDAVLERTGAYPLYDNDVPPRPSTSGASVTEVPVARVSPASAAYVITTSGTTGTPNAVVVGHRGLRRLATIAPIRSDDRVAAMVSVGFDPSIMEMVLPLAAAARLVVAPAGITAGTELTEWLVTQRITVFIATPSVLATLDVQQLTSVRLVFVGGEALSPSIARAWAARCELVNVYGPTEATVAATFAPVRPDGAVRIGRPIDGTTVAVLDRWLRPVPPGVDGELYLAGDALAQGYLGDTALTSVRFVACPGGGRMYRTGDRVRLEGDGALTYVGRADRQIKLRGQRVEPAEIEAVLMGAGATQAAAVVRPGPAGPMLVAYVVGVGGAEAERACRQRLPRHMVPAQVIVVDEIARTVTGKIDTSRLPAPAGPSSHERDSGSCSATNDLERQVISAFDAVLGCEPGVDDDFFALGGHSLLLLRLHAEIVDHTGLRPDLADLVARPTPRGVAAAMARVGTDQERVVDFDCADNDPGLPLLWAVHGVSGMPTPFRPLAATSGHRVVGLQLPELLSGDMPDNMAEIARRHVDAIRRRQLSGPYRLIGWSIGGNLAHEIARQLTDLGERVELLVLMDARTPDELAQAPAHEGTAADVVVAERLRALIAAVRAHRTGRVEVDEVLYVASAQTGDISGWESLVSATPRVARLDVSHAELGEPDVMARVAQLVADRAVARGH</sequence>
<dbReference type="PROSITE" id="PS00455">
    <property type="entry name" value="AMP_BINDING"/>
    <property type="match status" value="4"/>
</dbReference>
<feature type="region of interest" description="Disordered" evidence="4">
    <location>
        <begin position="4525"/>
        <end position="4552"/>
    </location>
</feature>
<dbReference type="NCBIfam" id="NF003417">
    <property type="entry name" value="PRK04813.1"/>
    <property type="match status" value="7"/>
</dbReference>
<dbReference type="InterPro" id="IPR025110">
    <property type="entry name" value="AMP-bd_C"/>
</dbReference>
<dbReference type="Gene3D" id="3.30.559.10">
    <property type="entry name" value="Chloramphenicol acetyltransferase-like domain"/>
    <property type="match status" value="6"/>
</dbReference>
<dbReference type="Pfam" id="PF00975">
    <property type="entry name" value="Thioesterase"/>
    <property type="match status" value="1"/>
</dbReference>
<evidence type="ECO:0000256" key="3">
    <source>
        <dbReference type="ARBA" id="ARBA00022553"/>
    </source>
</evidence>
<dbReference type="InterPro" id="IPR020806">
    <property type="entry name" value="PKS_PP-bd"/>
</dbReference>
<dbReference type="Gene3D" id="3.40.50.1820">
    <property type="entry name" value="alpha/beta hydrolase"/>
    <property type="match status" value="2"/>
</dbReference>
<feature type="domain" description="Carrier" evidence="5">
    <location>
        <begin position="4627"/>
        <end position="4701"/>
    </location>
</feature>
<dbReference type="InterPro" id="IPR029058">
    <property type="entry name" value="AB_hydrolase_fold"/>
</dbReference>
<dbReference type="InterPro" id="IPR001242">
    <property type="entry name" value="Condensation_dom"/>
</dbReference>
<dbReference type="InterPro" id="IPR042099">
    <property type="entry name" value="ANL_N_sf"/>
</dbReference>
<dbReference type="CDD" id="cd05930">
    <property type="entry name" value="A_NRPS"/>
    <property type="match status" value="5"/>
</dbReference>
<dbReference type="GO" id="GO:0031177">
    <property type="term" value="F:phosphopantetheine binding"/>
    <property type="evidence" value="ECO:0007669"/>
    <property type="project" value="InterPro"/>
</dbReference>
<dbReference type="Pfam" id="PF00668">
    <property type="entry name" value="Condensation"/>
    <property type="match status" value="7"/>
</dbReference>
<accession>A0A846WF56</accession>
<evidence type="ECO:0000259" key="5">
    <source>
        <dbReference type="PROSITE" id="PS50075"/>
    </source>
</evidence>
<dbReference type="Gene3D" id="3.30.559.30">
    <property type="entry name" value="Nonribosomal peptide synthetase, condensation domain"/>
    <property type="match status" value="6"/>
</dbReference>
<dbReference type="InterPro" id="IPR023213">
    <property type="entry name" value="CAT-like_dom_sf"/>
</dbReference>
<feature type="domain" description="Carrier" evidence="5">
    <location>
        <begin position="3010"/>
        <end position="3088"/>
    </location>
</feature>
<feature type="domain" description="Carrier" evidence="5">
    <location>
        <begin position="976"/>
        <end position="1051"/>
    </location>
</feature>
<dbReference type="InterPro" id="IPR006162">
    <property type="entry name" value="Ppantetheine_attach_site"/>
</dbReference>
<dbReference type="PANTHER" id="PTHR45527">
    <property type="entry name" value="NONRIBOSOMAL PEPTIDE SYNTHETASE"/>
    <property type="match status" value="1"/>
</dbReference>
<keyword evidence="3" id="KW-0597">Phosphoprotein</keyword>
<dbReference type="Gene3D" id="1.10.1200.10">
    <property type="entry name" value="ACP-like"/>
    <property type="match status" value="4"/>
</dbReference>
<dbReference type="InterPro" id="IPR009081">
    <property type="entry name" value="PP-bd_ACP"/>
</dbReference>
<comment type="caution">
    <text evidence="6">The sequence shown here is derived from an EMBL/GenBank/DDBJ whole genome shotgun (WGS) entry which is preliminary data.</text>
</comment>
<protein>
    <submittedName>
        <fullName evidence="6">Non-ribosomal peptide synthetase</fullName>
    </submittedName>
</protein>
<feature type="region of interest" description="Disordered" evidence="4">
    <location>
        <begin position="4931"/>
        <end position="4952"/>
    </location>
</feature>
<dbReference type="Gene3D" id="3.30.300.30">
    <property type="match status" value="5"/>
</dbReference>
<dbReference type="InterPro" id="IPR001031">
    <property type="entry name" value="Thioesterase"/>
</dbReference>
<feature type="domain" description="Carrier" evidence="5">
    <location>
        <begin position="5714"/>
        <end position="5788"/>
    </location>
</feature>
<dbReference type="InterPro" id="IPR036736">
    <property type="entry name" value="ACP-like_sf"/>
</dbReference>
<reference evidence="6 7" key="1">
    <citation type="submission" date="2020-04" db="EMBL/GenBank/DDBJ databases">
        <title>MicrobeNet Type strains.</title>
        <authorList>
            <person name="Nicholson A.C."/>
        </authorList>
    </citation>
    <scope>NUCLEOTIDE SEQUENCE [LARGE SCALE GENOMIC DNA]</scope>
    <source>
        <strain evidence="6 7">ATCC BAA-14</strain>
    </source>
</reference>